<organism evidence="1 2">
    <name type="scientific">Nocardiopsis algeriensis</name>
    <dbReference type="NCBI Taxonomy" id="1478215"/>
    <lineage>
        <taxon>Bacteria</taxon>
        <taxon>Bacillati</taxon>
        <taxon>Actinomycetota</taxon>
        <taxon>Actinomycetes</taxon>
        <taxon>Streptosporangiales</taxon>
        <taxon>Nocardiopsidaceae</taxon>
        <taxon>Nocardiopsis</taxon>
    </lineage>
</organism>
<proteinExistence type="predicted"/>
<reference evidence="1 2" key="1">
    <citation type="submission" date="2020-08" db="EMBL/GenBank/DDBJ databases">
        <title>Genomic Encyclopedia of Type Strains, Phase III (KMG-III): the genomes of soil and plant-associated and newly described type strains.</title>
        <authorList>
            <person name="Whitman W."/>
        </authorList>
    </citation>
    <scope>NUCLEOTIDE SEQUENCE [LARGE SCALE GENOMIC DNA]</scope>
    <source>
        <strain evidence="1 2">CECT 8712</strain>
    </source>
</reference>
<evidence type="ECO:0000313" key="2">
    <source>
        <dbReference type="Proteomes" id="UP000536604"/>
    </source>
</evidence>
<dbReference type="RefSeq" id="WP_184293266.1">
    <property type="nucleotide sequence ID" value="NZ_JACHJO010000012.1"/>
</dbReference>
<gene>
    <name evidence="1" type="ORF">FHS13_003796</name>
</gene>
<evidence type="ECO:0000313" key="1">
    <source>
        <dbReference type="EMBL" id="MBB6121817.1"/>
    </source>
</evidence>
<keyword evidence="2" id="KW-1185">Reference proteome</keyword>
<dbReference type="Proteomes" id="UP000536604">
    <property type="component" value="Unassembled WGS sequence"/>
</dbReference>
<comment type="caution">
    <text evidence="1">The sequence shown here is derived from an EMBL/GenBank/DDBJ whole genome shotgun (WGS) entry which is preliminary data.</text>
</comment>
<accession>A0A841IT11</accession>
<name>A0A841IT11_9ACTN</name>
<dbReference type="EMBL" id="JACHJO010000012">
    <property type="protein sequence ID" value="MBB6121817.1"/>
    <property type="molecule type" value="Genomic_DNA"/>
</dbReference>
<dbReference type="AlphaFoldDB" id="A0A841IT11"/>
<sequence>MSMDVALLLGPMTRESARACGLVMRTEDGGRASGSTRRHRLAARGLLDWEYTVTEGGTTVFRQLCEGQEAARTSTDGSLGVPAPRRGGVDDFCRSPWTEAVDTWLVEMLRPADLLARIRVTSVEEGPCGVGMRLGALPRGDRTPSYQGLAVPDGRTLDMLLDPERGLLLQVRVRTAEGALTDHLLSAEAEPGAG</sequence>
<protein>
    <submittedName>
        <fullName evidence="1">Uncharacterized protein</fullName>
    </submittedName>
</protein>